<gene>
    <name evidence="2" type="ORF">BACPEC_01947</name>
</gene>
<feature type="transmembrane region" description="Helical" evidence="1">
    <location>
        <begin position="12"/>
        <end position="36"/>
    </location>
</feature>
<accession>B7AS92</accession>
<dbReference type="STRING" id="483218.BACPEC_01947"/>
<keyword evidence="1" id="KW-0812">Transmembrane</keyword>
<dbReference type="EMBL" id="ABVQ01000036">
    <property type="protein sequence ID" value="EEC57438.1"/>
    <property type="molecule type" value="Genomic_DNA"/>
</dbReference>
<keyword evidence="1" id="KW-1133">Transmembrane helix</keyword>
<organism evidence="2 3">
    <name type="scientific">[Bacteroides] pectinophilus ATCC 43243</name>
    <dbReference type="NCBI Taxonomy" id="483218"/>
    <lineage>
        <taxon>Bacteria</taxon>
        <taxon>Bacillati</taxon>
        <taxon>Bacillota</taxon>
        <taxon>Clostridia</taxon>
        <taxon>Eubacteriales</taxon>
    </lineage>
</organism>
<feature type="transmembrane region" description="Helical" evidence="1">
    <location>
        <begin position="42"/>
        <end position="65"/>
    </location>
</feature>
<name>B7AS92_9FIRM</name>
<dbReference type="Proteomes" id="UP000003136">
    <property type="component" value="Unassembled WGS sequence"/>
</dbReference>
<protein>
    <submittedName>
        <fullName evidence="2">Uncharacterized protein</fullName>
    </submittedName>
</protein>
<reference evidence="2 3" key="1">
    <citation type="submission" date="2008-11" db="EMBL/GenBank/DDBJ databases">
        <title>Draft genome sequence of Bacteroides pectinophilus (ATCC 43243).</title>
        <authorList>
            <person name="Sudarsanam P."/>
            <person name="Ley R."/>
            <person name="Guruge J."/>
            <person name="Turnbaugh P.J."/>
            <person name="Mahowald M."/>
            <person name="Liep D."/>
            <person name="Gordon J."/>
        </authorList>
    </citation>
    <scope>NUCLEOTIDE SEQUENCE [LARGE SCALE GENOMIC DNA]</scope>
    <source>
        <strain evidence="2 3">ATCC 43243</strain>
    </source>
</reference>
<keyword evidence="1" id="KW-0472">Membrane</keyword>
<sequence length="72" mass="8004">MKGLFDMDKLKRIGAIVIVVILIALYITTLILSFMQSPEAKLFFRGCAIATVGLPVVLYAMMLAYKFMSGKK</sequence>
<dbReference type="HOGENOM" id="CLU_179877_1_0_9"/>
<evidence type="ECO:0000313" key="2">
    <source>
        <dbReference type="EMBL" id="EEC57438.1"/>
    </source>
</evidence>
<evidence type="ECO:0000256" key="1">
    <source>
        <dbReference type="SAM" id="Phobius"/>
    </source>
</evidence>
<dbReference type="AlphaFoldDB" id="B7AS92"/>
<keyword evidence="3" id="KW-1185">Reference proteome</keyword>
<reference evidence="2 3" key="2">
    <citation type="submission" date="2008-11" db="EMBL/GenBank/DDBJ databases">
        <authorList>
            <person name="Fulton L."/>
            <person name="Clifton S."/>
            <person name="Fulton B."/>
            <person name="Xu J."/>
            <person name="Minx P."/>
            <person name="Pepin K.H."/>
            <person name="Johnson M."/>
            <person name="Bhonagiri V."/>
            <person name="Nash W.E."/>
            <person name="Mardis E.R."/>
            <person name="Wilson R.K."/>
        </authorList>
    </citation>
    <scope>NUCLEOTIDE SEQUENCE [LARGE SCALE GENOMIC DNA]</scope>
    <source>
        <strain evidence="2 3">ATCC 43243</strain>
    </source>
</reference>
<comment type="caution">
    <text evidence="2">The sequence shown here is derived from an EMBL/GenBank/DDBJ whole genome shotgun (WGS) entry which is preliminary data.</text>
</comment>
<proteinExistence type="predicted"/>
<evidence type="ECO:0000313" key="3">
    <source>
        <dbReference type="Proteomes" id="UP000003136"/>
    </source>
</evidence>